<sequence length="151" mass="16387">MTIPLTLSDTVPEAARDSILASIKAHNETLLGATDRKDIYIPITADDGTVDGGLVGYTGRGWLFVELLAVPERLRGQGMAGALLARAEEEARARGCIGAYIDTINPVACRAYERAGYHVFGRIEDFAKGYDICWLIKRFGEALEDTSHAEA</sequence>
<accession>A0ABX7EZB5</accession>
<dbReference type="Pfam" id="PF00583">
    <property type="entry name" value="Acetyltransf_1"/>
    <property type="match status" value="1"/>
</dbReference>
<dbReference type="EMBL" id="CP032405">
    <property type="protein sequence ID" value="QRF53669.1"/>
    <property type="molecule type" value="Genomic_DNA"/>
</dbReference>
<proteinExistence type="predicted"/>
<evidence type="ECO:0000313" key="3">
    <source>
        <dbReference type="Proteomes" id="UP000596351"/>
    </source>
</evidence>
<dbReference type="PROSITE" id="PS51186">
    <property type="entry name" value="GNAT"/>
    <property type="match status" value="1"/>
</dbReference>
<organism evidence="2 3">
    <name type="scientific">Rhizobium rosettiformans</name>
    <dbReference type="NCBI Taxonomy" id="1368430"/>
    <lineage>
        <taxon>Bacteria</taxon>
        <taxon>Pseudomonadati</taxon>
        <taxon>Pseudomonadota</taxon>
        <taxon>Alphaproteobacteria</taxon>
        <taxon>Hyphomicrobiales</taxon>
        <taxon>Rhizobiaceae</taxon>
        <taxon>Rhizobium/Agrobacterium group</taxon>
        <taxon>Rhizobium</taxon>
    </lineage>
</organism>
<gene>
    <name evidence="2" type="ORF">D4A92_20535</name>
</gene>
<protein>
    <submittedName>
        <fullName evidence="2">GNAT family N-acetyltransferase</fullName>
    </submittedName>
</protein>
<dbReference type="InterPro" id="IPR016181">
    <property type="entry name" value="Acyl_CoA_acyltransferase"/>
</dbReference>
<dbReference type="InterPro" id="IPR000182">
    <property type="entry name" value="GNAT_dom"/>
</dbReference>
<reference evidence="2 3" key="1">
    <citation type="submission" date="2018-09" db="EMBL/GenBank/DDBJ databases">
        <title>Rhizobium sp. MAE2-X.</title>
        <authorList>
            <person name="Lee Y."/>
            <person name="Jeon C.O."/>
        </authorList>
    </citation>
    <scope>NUCLEOTIDE SEQUENCE [LARGE SCALE GENOMIC DNA]</scope>
    <source>
        <strain evidence="2 3">MAE2-X</strain>
    </source>
</reference>
<dbReference type="Gene3D" id="3.40.630.30">
    <property type="match status" value="1"/>
</dbReference>
<dbReference type="Proteomes" id="UP000596351">
    <property type="component" value="Chromosome"/>
</dbReference>
<evidence type="ECO:0000313" key="2">
    <source>
        <dbReference type="EMBL" id="QRF53669.1"/>
    </source>
</evidence>
<evidence type="ECO:0000259" key="1">
    <source>
        <dbReference type="PROSITE" id="PS51186"/>
    </source>
</evidence>
<dbReference type="RefSeq" id="WP_203016973.1">
    <property type="nucleotide sequence ID" value="NZ_CP032405.1"/>
</dbReference>
<dbReference type="SUPFAM" id="SSF55729">
    <property type="entry name" value="Acyl-CoA N-acyltransferases (Nat)"/>
    <property type="match status" value="1"/>
</dbReference>
<keyword evidence="3" id="KW-1185">Reference proteome</keyword>
<name>A0ABX7EZB5_9HYPH</name>
<feature type="domain" description="N-acetyltransferase" evidence="1">
    <location>
        <begin position="1"/>
        <end position="140"/>
    </location>
</feature>